<dbReference type="InterPro" id="IPR001258">
    <property type="entry name" value="NHL_repeat"/>
</dbReference>
<gene>
    <name evidence="3" type="ORF">XAT740_LOCUS8723</name>
</gene>
<reference evidence="3" key="1">
    <citation type="submission" date="2021-02" db="EMBL/GenBank/DDBJ databases">
        <authorList>
            <person name="Nowell W R."/>
        </authorList>
    </citation>
    <scope>NUCLEOTIDE SEQUENCE</scope>
</reference>
<dbReference type="CDD" id="cd05819">
    <property type="entry name" value="NHL"/>
    <property type="match status" value="1"/>
</dbReference>
<dbReference type="InterPro" id="IPR050952">
    <property type="entry name" value="TRIM-NHL_E3_ligases"/>
</dbReference>
<keyword evidence="4" id="KW-1185">Reference proteome</keyword>
<dbReference type="PANTHER" id="PTHR24104:SF25">
    <property type="entry name" value="PROTEIN LIN-41"/>
    <property type="match status" value="1"/>
</dbReference>
<organism evidence="3 4">
    <name type="scientific">Adineta ricciae</name>
    <name type="common">Rotifer</name>
    <dbReference type="NCBI Taxonomy" id="249248"/>
    <lineage>
        <taxon>Eukaryota</taxon>
        <taxon>Metazoa</taxon>
        <taxon>Spiralia</taxon>
        <taxon>Gnathifera</taxon>
        <taxon>Rotifera</taxon>
        <taxon>Eurotatoria</taxon>
        <taxon>Bdelloidea</taxon>
        <taxon>Adinetida</taxon>
        <taxon>Adinetidae</taxon>
        <taxon>Adineta</taxon>
    </lineage>
</organism>
<dbReference type="EMBL" id="CAJNOR010000438">
    <property type="protein sequence ID" value="CAF0914825.1"/>
    <property type="molecule type" value="Genomic_DNA"/>
</dbReference>
<evidence type="ECO:0000313" key="4">
    <source>
        <dbReference type="Proteomes" id="UP000663828"/>
    </source>
</evidence>
<dbReference type="GO" id="GO:0008270">
    <property type="term" value="F:zinc ion binding"/>
    <property type="evidence" value="ECO:0007669"/>
    <property type="project" value="UniProtKB-KW"/>
</dbReference>
<sequence length="261" mass="28632">MLFTIVGPMNNTNGSSISFVDFNNGIDISDDDTLYIADTNNDRIVTITADGQQSTFGSRPGISRAEFYGPFDISVTKTSIYVIDTASVFESYYLFVDSSSNLYLSDFETNQVVCFAAGYSFPQVVGGNVTIGSGINQLNGPLGIFLDDFEAVYVADCNNHRVQKWNYRVKFGTTVAGDGTAGSDLSQLNCVSSVIVDTRGNIYISQERNSRVVRWTFNSDVSIYIVGCSGSYESNANQLKKPQDLVFDSYGSFFFIIFAVD</sequence>
<evidence type="ECO:0000256" key="1">
    <source>
        <dbReference type="ARBA" id="ARBA00022737"/>
    </source>
</evidence>
<comment type="caution">
    <text evidence="3">The sequence shown here is derived from an EMBL/GenBank/DDBJ whole genome shotgun (WGS) entry which is preliminary data.</text>
</comment>
<dbReference type="PROSITE" id="PS51125">
    <property type="entry name" value="NHL"/>
    <property type="match status" value="1"/>
</dbReference>
<dbReference type="AlphaFoldDB" id="A0A814AGB9"/>
<protein>
    <recommendedName>
        <fullName evidence="5">NHL repeat containing protein-like protein</fullName>
    </recommendedName>
</protein>
<dbReference type="Gene3D" id="2.120.10.30">
    <property type="entry name" value="TolB, C-terminal domain"/>
    <property type="match status" value="2"/>
</dbReference>
<accession>A0A814AGB9</accession>
<dbReference type="Proteomes" id="UP000663828">
    <property type="component" value="Unassembled WGS sequence"/>
</dbReference>
<name>A0A814AGB9_ADIRI</name>
<dbReference type="Pfam" id="PF01436">
    <property type="entry name" value="NHL"/>
    <property type="match status" value="1"/>
</dbReference>
<evidence type="ECO:0000256" key="2">
    <source>
        <dbReference type="PROSITE-ProRule" id="PRU00504"/>
    </source>
</evidence>
<evidence type="ECO:0008006" key="5">
    <source>
        <dbReference type="Google" id="ProtNLM"/>
    </source>
</evidence>
<feature type="repeat" description="NHL" evidence="2">
    <location>
        <begin position="130"/>
        <end position="168"/>
    </location>
</feature>
<dbReference type="PANTHER" id="PTHR24104">
    <property type="entry name" value="E3 UBIQUITIN-PROTEIN LIGASE NHLRC1-RELATED"/>
    <property type="match status" value="1"/>
</dbReference>
<dbReference type="SUPFAM" id="SSF101898">
    <property type="entry name" value="NHL repeat"/>
    <property type="match status" value="1"/>
</dbReference>
<evidence type="ECO:0000313" key="3">
    <source>
        <dbReference type="EMBL" id="CAF0914825.1"/>
    </source>
</evidence>
<keyword evidence="1" id="KW-0677">Repeat</keyword>
<dbReference type="InterPro" id="IPR011042">
    <property type="entry name" value="6-blade_b-propeller_TolB-like"/>
</dbReference>
<proteinExistence type="predicted"/>